<dbReference type="AlphaFoldDB" id="U4L0D9"/>
<feature type="domain" description="Nucleotide exchange factor Fes1" evidence="4">
    <location>
        <begin position="5"/>
        <end position="97"/>
    </location>
</feature>
<comment type="similarity">
    <text evidence="1">Belongs to the FES1 family.</text>
</comment>
<evidence type="ECO:0000256" key="1">
    <source>
        <dbReference type="ARBA" id="ARBA00011045"/>
    </source>
</evidence>
<dbReference type="InterPro" id="IPR013918">
    <property type="entry name" value="Nucleotide_exch_fac_Fes1"/>
</dbReference>
<accession>U4L0D9</accession>
<comment type="function">
    <text evidence="3">Functions as a nucleotide exchange factor (NEF) for Hsp70 chaperones which accelerates the release of ADP. Required for fully efficient Hsp70-mediated folding of proteins.</text>
</comment>
<protein>
    <submittedName>
        <fullName evidence="5">Similar to Hsp70 nucleotide exchange factor fes1 acc. no. Q0CH70</fullName>
    </submittedName>
</protein>
<keyword evidence="2" id="KW-0677">Repeat</keyword>
<evidence type="ECO:0000256" key="2">
    <source>
        <dbReference type="ARBA" id="ARBA00022737"/>
    </source>
</evidence>
<evidence type="ECO:0000313" key="6">
    <source>
        <dbReference type="Proteomes" id="UP000018144"/>
    </source>
</evidence>
<dbReference type="PANTHER" id="PTHR19316">
    <property type="entry name" value="PROTEIN FOLDING REGULATOR"/>
    <property type="match status" value="1"/>
</dbReference>
<dbReference type="PANTHER" id="PTHR19316:SF18">
    <property type="entry name" value="HSP70-BINDING PROTEIN 1"/>
    <property type="match status" value="1"/>
</dbReference>
<dbReference type="GO" id="GO:0005783">
    <property type="term" value="C:endoplasmic reticulum"/>
    <property type="evidence" value="ECO:0007669"/>
    <property type="project" value="TreeGrafter"/>
</dbReference>
<dbReference type="eggNOG" id="KOG2160">
    <property type="taxonomic scope" value="Eukaryota"/>
</dbReference>
<dbReference type="InterPro" id="IPR050693">
    <property type="entry name" value="Hsp70_NEF-Inhibitors"/>
</dbReference>
<dbReference type="InterPro" id="IPR011989">
    <property type="entry name" value="ARM-like"/>
</dbReference>
<dbReference type="Gene3D" id="1.25.10.10">
    <property type="entry name" value="Leucine-rich Repeat Variant"/>
    <property type="match status" value="1"/>
</dbReference>
<proteinExistence type="inferred from homology"/>
<gene>
    <name evidence="5" type="ORF">PCON_07262</name>
</gene>
<name>U4L0D9_PYROM</name>
<dbReference type="STRING" id="1076935.U4L0D9"/>
<dbReference type="Proteomes" id="UP000018144">
    <property type="component" value="Unassembled WGS sequence"/>
</dbReference>
<dbReference type="EMBL" id="HF935360">
    <property type="protein sequence ID" value="CCX07673.1"/>
    <property type="molecule type" value="Genomic_DNA"/>
</dbReference>
<keyword evidence="6" id="KW-1185">Reference proteome</keyword>
<dbReference type="OrthoDB" id="10250458at2759"/>
<dbReference type="SUPFAM" id="SSF48371">
    <property type="entry name" value="ARM repeat"/>
    <property type="match status" value="1"/>
</dbReference>
<dbReference type="OMA" id="LKWSVEN"/>
<sequence>MANLGKVLAWGIENSLPGEEGNKQTELTQKDLADLFMNQKSDATLMIESMDAISSPDEAWKNADGTHMSASEILENKKTAFDNFEQLVEQLDNAMNIENLKLWPALLAQLKSDHRDLRELALWCCGTAVQNNEKTQKDLFNHGGIEAITEMMLKDEDAAVRKKACYAFSSAVRNFQEGLDKGMALLPEEYQIKGLSAEDMPGVDRLMEQLRGRAAKVISQ</sequence>
<dbReference type="InterPro" id="IPR016024">
    <property type="entry name" value="ARM-type_fold"/>
</dbReference>
<dbReference type="Pfam" id="PF08609">
    <property type="entry name" value="Fes1"/>
    <property type="match status" value="1"/>
</dbReference>
<reference evidence="5 6" key="1">
    <citation type="journal article" date="2013" name="PLoS Genet.">
        <title>The genome and development-dependent transcriptomes of Pyronema confluens: a window into fungal evolution.</title>
        <authorList>
            <person name="Traeger S."/>
            <person name="Altegoer F."/>
            <person name="Freitag M."/>
            <person name="Gabaldon T."/>
            <person name="Kempken F."/>
            <person name="Kumar A."/>
            <person name="Marcet-Houben M."/>
            <person name="Poggeler S."/>
            <person name="Stajich J.E."/>
            <person name="Nowrousian M."/>
        </authorList>
    </citation>
    <scope>NUCLEOTIDE SEQUENCE [LARGE SCALE GENOMIC DNA]</scope>
    <source>
        <strain evidence="6">CBS 100304</strain>
        <tissue evidence="5">Vegetative mycelium</tissue>
    </source>
</reference>
<evidence type="ECO:0000259" key="4">
    <source>
        <dbReference type="Pfam" id="PF08609"/>
    </source>
</evidence>
<evidence type="ECO:0000313" key="5">
    <source>
        <dbReference type="EMBL" id="CCX07673.1"/>
    </source>
</evidence>
<evidence type="ECO:0000256" key="3">
    <source>
        <dbReference type="ARBA" id="ARBA00024912"/>
    </source>
</evidence>
<organism evidence="5 6">
    <name type="scientific">Pyronema omphalodes (strain CBS 100304)</name>
    <name type="common">Pyronema confluens</name>
    <dbReference type="NCBI Taxonomy" id="1076935"/>
    <lineage>
        <taxon>Eukaryota</taxon>
        <taxon>Fungi</taxon>
        <taxon>Dikarya</taxon>
        <taxon>Ascomycota</taxon>
        <taxon>Pezizomycotina</taxon>
        <taxon>Pezizomycetes</taxon>
        <taxon>Pezizales</taxon>
        <taxon>Pyronemataceae</taxon>
        <taxon>Pyronema</taxon>
    </lineage>
</organism>
<dbReference type="GO" id="GO:0000774">
    <property type="term" value="F:adenyl-nucleotide exchange factor activity"/>
    <property type="evidence" value="ECO:0007669"/>
    <property type="project" value="TreeGrafter"/>
</dbReference>